<dbReference type="InterPro" id="IPR012296">
    <property type="entry name" value="Nuclease_put_TT1808"/>
</dbReference>
<organism evidence="2 3">
    <name type="scientific">Acaryochloris thomasi RCC1774</name>
    <dbReference type="NCBI Taxonomy" id="1764569"/>
    <lineage>
        <taxon>Bacteria</taxon>
        <taxon>Bacillati</taxon>
        <taxon>Cyanobacteriota</taxon>
        <taxon>Cyanophyceae</taxon>
        <taxon>Acaryochloridales</taxon>
        <taxon>Acaryochloridaceae</taxon>
        <taxon>Acaryochloris</taxon>
        <taxon>Acaryochloris thomasi</taxon>
    </lineage>
</organism>
<dbReference type="OrthoDB" id="5768410at2"/>
<evidence type="ECO:0000313" key="3">
    <source>
        <dbReference type="Proteomes" id="UP000248857"/>
    </source>
</evidence>
<dbReference type="PANTHER" id="PTHR47152:SF2">
    <property type="entry name" value="SLR2084 PROTEIN"/>
    <property type="match status" value="1"/>
</dbReference>
<feature type="domain" description="Putative restriction endonuclease" evidence="1">
    <location>
        <begin position="22"/>
        <end position="172"/>
    </location>
</feature>
<dbReference type="Pfam" id="PF05685">
    <property type="entry name" value="Uma2"/>
    <property type="match status" value="1"/>
</dbReference>
<dbReference type="PANTHER" id="PTHR47152">
    <property type="entry name" value="SLR2084 PROTEIN-RELATED"/>
    <property type="match status" value="1"/>
</dbReference>
<comment type="caution">
    <text evidence="2">The sequence shown here is derived from an EMBL/GenBank/DDBJ whole genome shotgun (WGS) entry which is preliminary data.</text>
</comment>
<proteinExistence type="predicted"/>
<dbReference type="Proteomes" id="UP000248857">
    <property type="component" value="Unassembled WGS sequence"/>
</dbReference>
<dbReference type="Gene3D" id="3.90.1570.10">
    <property type="entry name" value="tt1808, chain A"/>
    <property type="match status" value="1"/>
</dbReference>
<dbReference type="EMBL" id="PQWO01000002">
    <property type="protein sequence ID" value="PZD74771.1"/>
    <property type="molecule type" value="Genomic_DNA"/>
</dbReference>
<dbReference type="RefSeq" id="WP_110984585.1">
    <property type="nucleotide sequence ID" value="NZ_CAWNWM010000002.1"/>
</dbReference>
<dbReference type="AlphaFoldDB" id="A0A2W1K3Y6"/>
<protein>
    <recommendedName>
        <fullName evidence="1">Putative restriction endonuclease domain-containing protein</fullName>
    </recommendedName>
</protein>
<sequence>MLLEPPPKLVGEKRLTFRNLDWHEFKQIQTLLTERTRARFTYDNGVLEITMPLEGHERSARLIELFIRVLVVEMGMKIKTMGSTTLDREDLLKSAEPDNEYYIQNYALVADHEVNLEVDPPPDLVVEVDITHTDLNKDTLYASLGVPEFWRFNGREWKVLQLTDGKYVECDRSPTFPAVAKQDLYQFLEAALLDEVAAEIGLRQWVQQQIKA</sequence>
<gene>
    <name evidence="2" type="ORF">C1752_00589</name>
</gene>
<dbReference type="InterPro" id="IPR008538">
    <property type="entry name" value="Uma2"/>
</dbReference>
<name>A0A2W1K3Y6_9CYAN</name>
<evidence type="ECO:0000259" key="1">
    <source>
        <dbReference type="Pfam" id="PF05685"/>
    </source>
</evidence>
<reference evidence="2 3" key="1">
    <citation type="journal article" date="2018" name="Sci. Rep.">
        <title>A novel species of the marine cyanobacterium Acaryochloris with a unique pigment content and lifestyle.</title>
        <authorList>
            <person name="Partensky F."/>
            <person name="Six C."/>
            <person name="Ratin M."/>
            <person name="Garczarek L."/>
            <person name="Vaulot D."/>
            <person name="Probert I."/>
            <person name="Calteau A."/>
            <person name="Gourvil P."/>
            <person name="Marie D."/>
            <person name="Grebert T."/>
            <person name="Bouchier C."/>
            <person name="Le Panse S."/>
            <person name="Gachenot M."/>
            <person name="Rodriguez F."/>
            <person name="Garrido J.L."/>
        </authorList>
    </citation>
    <scope>NUCLEOTIDE SEQUENCE [LARGE SCALE GENOMIC DNA]</scope>
    <source>
        <strain evidence="2 3">RCC1774</strain>
    </source>
</reference>
<dbReference type="CDD" id="cd06260">
    <property type="entry name" value="DUF820-like"/>
    <property type="match status" value="1"/>
</dbReference>
<evidence type="ECO:0000313" key="2">
    <source>
        <dbReference type="EMBL" id="PZD74771.1"/>
    </source>
</evidence>
<keyword evidence="3" id="KW-1185">Reference proteome</keyword>
<accession>A0A2W1K3Y6</accession>